<dbReference type="OrthoDB" id="1773at2759"/>
<dbReference type="GO" id="GO:0006107">
    <property type="term" value="P:oxaloacetate metabolic process"/>
    <property type="evidence" value="ECO:0007669"/>
    <property type="project" value="TreeGrafter"/>
</dbReference>
<accession>A0A316UAV2</accession>
<dbReference type="GO" id="GO:0003824">
    <property type="term" value="F:catalytic activity"/>
    <property type="evidence" value="ECO:0007669"/>
    <property type="project" value="InterPro"/>
</dbReference>
<evidence type="ECO:0000313" key="5">
    <source>
        <dbReference type="EMBL" id="PWN21978.1"/>
    </source>
</evidence>
<evidence type="ECO:0000259" key="4">
    <source>
        <dbReference type="Pfam" id="PF03328"/>
    </source>
</evidence>
<name>A0A316UAV2_9BASI</name>
<keyword evidence="3" id="KW-0460">Magnesium</keyword>
<dbReference type="Proteomes" id="UP000245942">
    <property type="component" value="Unassembled WGS sequence"/>
</dbReference>
<dbReference type="Pfam" id="PF03328">
    <property type="entry name" value="HpcH_HpaI"/>
    <property type="match status" value="1"/>
</dbReference>
<gene>
    <name evidence="5" type="ORF">BCV69DRAFT_281886</name>
</gene>
<evidence type="ECO:0000256" key="2">
    <source>
        <dbReference type="ARBA" id="ARBA00022723"/>
    </source>
</evidence>
<reference evidence="5 6" key="1">
    <citation type="journal article" date="2018" name="Mol. Biol. Evol.">
        <title>Broad Genomic Sampling Reveals a Smut Pathogenic Ancestry of the Fungal Clade Ustilaginomycotina.</title>
        <authorList>
            <person name="Kijpornyongpan T."/>
            <person name="Mondo S.J."/>
            <person name="Barry K."/>
            <person name="Sandor L."/>
            <person name="Lee J."/>
            <person name="Lipzen A."/>
            <person name="Pangilinan J."/>
            <person name="LaButti K."/>
            <person name="Hainaut M."/>
            <person name="Henrissat B."/>
            <person name="Grigoriev I.V."/>
            <person name="Spatafora J.W."/>
            <person name="Aime M.C."/>
        </authorList>
    </citation>
    <scope>NUCLEOTIDE SEQUENCE [LARGE SCALE GENOMIC DNA]</scope>
    <source>
        <strain evidence="5 6">MCA 4718</strain>
    </source>
</reference>
<keyword evidence="2" id="KW-0479">Metal-binding</keyword>
<dbReference type="GO" id="GO:0000287">
    <property type="term" value="F:magnesium ion binding"/>
    <property type="evidence" value="ECO:0007669"/>
    <property type="project" value="TreeGrafter"/>
</dbReference>
<keyword evidence="6" id="KW-1185">Reference proteome</keyword>
<dbReference type="GeneID" id="37013885"/>
<evidence type="ECO:0000256" key="1">
    <source>
        <dbReference type="ARBA" id="ARBA00001946"/>
    </source>
</evidence>
<comment type="cofactor">
    <cofactor evidence="1">
        <name>Mg(2+)</name>
        <dbReference type="ChEBI" id="CHEBI:18420"/>
    </cofactor>
</comment>
<proteinExistence type="predicted"/>
<dbReference type="SUPFAM" id="SSF51621">
    <property type="entry name" value="Phosphoenolpyruvate/pyruvate domain"/>
    <property type="match status" value="1"/>
</dbReference>
<dbReference type="RefSeq" id="XP_025349138.1">
    <property type="nucleotide sequence ID" value="XM_025492151.1"/>
</dbReference>
<dbReference type="AlphaFoldDB" id="A0A316UAV2"/>
<organism evidence="5 6">
    <name type="scientific">Pseudomicrostroma glucosiphilum</name>
    <dbReference type="NCBI Taxonomy" id="1684307"/>
    <lineage>
        <taxon>Eukaryota</taxon>
        <taxon>Fungi</taxon>
        <taxon>Dikarya</taxon>
        <taxon>Basidiomycota</taxon>
        <taxon>Ustilaginomycotina</taxon>
        <taxon>Exobasidiomycetes</taxon>
        <taxon>Microstromatales</taxon>
        <taxon>Microstromatales incertae sedis</taxon>
        <taxon>Pseudomicrostroma</taxon>
    </lineage>
</organism>
<dbReference type="InterPro" id="IPR005000">
    <property type="entry name" value="Aldolase/citrate-lyase_domain"/>
</dbReference>
<dbReference type="InterPro" id="IPR040442">
    <property type="entry name" value="Pyrv_kinase-like_dom_sf"/>
</dbReference>
<keyword evidence="5" id="KW-0670">Pyruvate</keyword>
<dbReference type="PANTHER" id="PTHR32308:SF0">
    <property type="entry name" value="HPCH_HPAI ALDOLASE_CITRATE LYASE DOMAIN-CONTAINING PROTEIN"/>
    <property type="match status" value="1"/>
</dbReference>
<dbReference type="Gene3D" id="3.20.20.60">
    <property type="entry name" value="Phosphoenolpyruvate-binding domains"/>
    <property type="match status" value="1"/>
</dbReference>
<protein>
    <submittedName>
        <fullName evidence="5">Phosphoenolpyruvate/pyruvate domain-containing protein</fullName>
    </submittedName>
</protein>
<dbReference type="PANTHER" id="PTHR32308">
    <property type="entry name" value="LYASE BETA SUBUNIT, PUTATIVE (AFU_ORTHOLOGUE AFUA_4G13030)-RELATED"/>
    <property type="match status" value="1"/>
</dbReference>
<evidence type="ECO:0000256" key="3">
    <source>
        <dbReference type="ARBA" id="ARBA00022842"/>
    </source>
</evidence>
<dbReference type="InterPro" id="IPR015813">
    <property type="entry name" value="Pyrv/PenolPyrv_kinase-like_dom"/>
</dbReference>
<sequence length="360" mass="38452">MALVARHAPAVSMSRFAKPTSASQVLRSFSSSASKCSTAAPTPTFSKPRRSLLYVPGSSEKMLRKADSAGADTIVLDLEDSVADHQKGRAREAVYHKLNALAHPVEGNSSGRSEMAVRINPPSGSGPLAGDDLELLLPLEQLECILLPKVESEEDVLFVISRAQQLRPKEAPPLSLILSVESPASLFRMPTILDTVKKTAGVSTAGVTSLLFASEDFCHTAGITRTRSRRELLFPRQQLALIAKAYGGLGAIDMVCIDYKDEEYLREECRDGNEIGYDGKQAVSDRAAAGTAEPPTLSLHEAILRAVKIKAAYEEAVKGHRGAVGVTVGEQTLMIDAPQADATLAKALAAKKPIPDPRSS</sequence>
<evidence type="ECO:0000313" key="6">
    <source>
        <dbReference type="Proteomes" id="UP000245942"/>
    </source>
</evidence>
<feature type="domain" description="HpcH/HpaI aldolase/citrate lyase" evidence="4">
    <location>
        <begin position="50"/>
        <end position="283"/>
    </location>
</feature>
<dbReference type="EMBL" id="KZ819324">
    <property type="protein sequence ID" value="PWN21978.1"/>
    <property type="molecule type" value="Genomic_DNA"/>
</dbReference>
<dbReference type="STRING" id="1684307.A0A316UAV2"/>